<dbReference type="AlphaFoldDB" id="X1DPK7"/>
<dbReference type="EMBL" id="BART01029201">
    <property type="protein sequence ID" value="GAG98361.1"/>
    <property type="molecule type" value="Genomic_DNA"/>
</dbReference>
<proteinExistence type="predicted"/>
<evidence type="ECO:0000313" key="1">
    <source>
        <dbReference type="EMBL" id="GAG98361.1"/>
    </source>
</evidence>
<gene>
    <name evidence="1" type="ORF">S01H4_51307</name>
</gene>
<sequence>MFQDLVNLGLREFKVGNRVFLNLGDDSISYGWLLGFYDGDGREGKTKIYTTNLPLLLQIKESYDLKSKIIIREVEEVPEDALDESISRSKPMYELSLGPILLNKMMNSYRESLNRKRKSFSEKLYALESLKEKIGDVKNLKDLIEQYGKVKLSEMMGVSFKTLNNLCDEWNVDAKK</sequence>
<comment type="caution">
    <text evidence="1">The sequence shown here is derived from an EMBL/GenBank/DDBJ whole genome shotgun (WGS) entry which is preliminary data.</text>
</comment>
<accession>X1DPK7</accession>
<protein>
    <submittedName>
        <fullName evidence="1">Uncharacterized protein</fullName>
    </submittedName>
</protein>
<organism evidence="1">
    <name type="scientific">marine sediment metagenome</name>
    <dbReference type="NCBI Taxonomy" id="412755"/>
    <lineage>
        <taxon>unclassified sequences</taxon>
        <taxon>metagenomes</taxon>
        <taxon>ecological metagenomes</taxon>
    </lineage>
</organism>
<name>X1DPK7_9ZZZZ</name>
<reference evidence="1" key="1">
    <citation type="journal article" date="2014" name="Front. Microbiol.">
        <title>High frequency of phylogenetically diverse reductive dehalogenase-homologous genes in deep subseafloor sedimentary metagenomes.</title>
        <authorList>
            <person name="Kawai M."/>
            <person name="Futagami T."/>
            <person name="Toyoda A."/>
            <person name="Takaki Y."/>
            <person name="Nishi S."/>
            <person name="Hori S."/>
            <person name="Arai W."/>
            <person name="Tsubouchi T."/>
            <person name="Morono Y."/>
            <person name="Uchiyama I."/>
            <person name="Ito T."/>
            <person name="Fujiyama A."/>
            <person name="Inagaki F."/>
            <person name="Takami H."/>
        </authorList>
    </citation>
    <scope>NUCLEOTIDE SEQUENCE</scope>
    <source>
        <strain evidence="1">Expedition CK06-06</strain>
    </source>
</reference>